<evidence type="ECO:0000313" key="6">
    <source>
        <dbReference type="EMBL" id="MBA2864069.1"/>
    </source>
</evidence>
<keyword evidence="1" id="KW-0175">Coiled coil</keyword>
<name>A0A7J9PRF1_METMI</name>
<keyword evidence="2" id="KW-1133">Transmembrane helix</keyword>
<dbReference type="Pfam" id="PF22265">
    <property type="entry name" value="T26-6p_Ig-like_dom_2"/>
    <property type="match status" value="1"/>
</dbReference>
<evidence type="ECO:0000259" key="4">
    <source>
        <dbReference type="Pfam" id="PF22092"/>
    </source>
</evidence>
<protein>
    <submittedName>
        <fullName evidence="6">Uncharacterized protein</fullName>
    </submittedName>
</protein>
<dbReference type="Gene3D" id="2.60.40.2050">
    <property type="match status" value="1"/>
</dbReference>
<feature type="coiled-coil region" evidence="1">
    <location>
        <begin position="552"/>
        <end position="579"/>
    </location>
</feature>
<feature type="domain" description="T26-6p C-terminal" evidence="3">
    <location>
        <begin position="505"/>
        <end position="640"/>
    </location>
</feature>
<dbReference type="Pfam" id="PF20984">
    <property type="entry name" value="PT26-6P_helical"/>
    <property type="match status" value="1"/>
</dbReference>
<dbReference type="InterPro" id="IPR054316">
    <property type="entry name" value="T26-6p_Ig-like_dom_2"/>
</dbReference>
<sequence length="691" mass="75486">MINSKLFSIFCIFLIASLPSASAFELLGHDVGWGDGITLGVGGLAGGAIGATAVGGLATAVAATTAPAWVPAAIIVVGVGAGIVAGAAAVNYGYRWVTGADAEDEGGAVTGAAKTNVSDEEYINGTYKYDLLAGYRQYSEESAAEDIAEIKDKLESGIGIYKFTVTGTLSDVNVSMKGPDKIYGFSAFPVQLKFDEILTGSESSYVEIENVKIYLIDSEGVKWNEKDYTDNIKLQDNNDDNPEAIEEMIINFTMKAPDPYIGKAKSQITNAPNREILEELINAEVKRFELVVEIDGHVEHYKKITKWSDELQDYITKEEHDDSVTLDTKLTTLEAWDRIHSGAYYIDGADASLPTSYINEVTPIAYSSYSNGATSNVIGRVWASPVHCYNSSSQYRFVLIGQPGNLEPVPVTIEDDYRALVLKLRDDGVASIASDTPGNFHDMSTYTGLTTSLNYLKDSSTEAFETYFLVVADVDDGIDSALPVWCLIKPRISVIDNVKYSLNEEFKEEILELMSDGSISDSDSQRITEIIQMSEESLKEKQYVAESESGKYEDNEKAKNAISNALEDYEKAVEYYEKAKNTDDPEEVKVYTYLAGDVYEPAGDYWKEAAAKYNLGLDDQGDALASNAEKLESLAAEYEPSLWFSAGSTISEWWTQFKSGFGIGDVPDAALLVIVIVVLVCGTILVTRFIK</sequence>
<proteinExistence type="predicted"/>
<comment type="caution">
    <text evidence="6">The sequence shown here is derived from an EMBL/GenBank/DDBJ whole genome shotgun (WGS) entry which is preliminary data.</text>
</comment>
<dbReference type="Pfam" id="PF22092">
    <property type="entry name" value="T26-6p_Ig-like_dom"/>
    <property type="match status" value="1"/>
</dbReference>
<dbReference type="AlphaFoldDB" id="A0A7J9PRF1"/>
<dbReference type="InterPro" id="IPR054315">
    <property type="entry name" value="T26-6p_Ig-like_dom_1"/>
</dbReference>
<feature type="domain" description="T26-6p second immunoglobulin-like" evidence="5">
    <location>
        <begin position="366"/>
        <end position="495"/>
    </location>
</feature>
<evidence type="ECO:0000256" key="2">
    <source>
        <dbReference type="SAM" id="Phobius"/>
    </source>
</evidence>
<evidence type="ECO:0000256" key="1">
    <source>
        <dbReference type="SAM" id="Coils"/>
    </source>
</evidence>
<organism evidence="6 7">
    <name type="scientific">Methanococcus maripaludis</name>
    <name type="common">Methanococcus deltae</name>
    <dbReference type="NCBI Taxonomy" id="39152"/>
    <lineage>
        <taxon>Archaea</taxon>
        <taxon>Methanobacteriati</taxon>
        <taxon>Methanobacteriota</taxon>
        <taxon>Methanomada group</taxon>
        <taxon>Methanococci</taxon>
        <taxon>Methanococcales</taxon>
        <taxon>Methanococcaceae</taxon>
        <taxon>Methanococcus</taxon>
    </lineage>
</organism>
<feature type="transmembrane region" description="Helical" evidence="2">
    <location>
        <begin position="39"/>
        <end position="62"/>
    </location>
</feature>
<feature type="domain" description="T26-6p immunoglobulin-like" evidence="4">
    <location>
        <begin position="167"/>
        <end position="301"/>
    </location>
</feature>
<reference evidence="6 7" key="1">
    <citation type="submission" date="2020-07" db="EMBL/GenBank/DDBJ databases">
        <title>Genomic Encyclopedia of Type Strains, Phase IV (KMG-V): Genome sequencing to study the core and pangenomes of soil and plant-associated prokaryotes.</title>
        <authorList>
            <person name="Whitman W."/>
        </authorList>
    </citation>
    <scope>NUCLEOTIDE SEQUENCE [LARGE SCALE GENOMIC DNA]</scope>
    <source>
        <strain evidence="6 7">C13</strain>
    </source>
</reference>
<dbReference type="RefSeq" id="WP_181505041.1">
    <property type="nucleotide sequence ID" value="NZ_JACDUO010000001.1"/>
</dbReference>
<dbReference type="Proteomes" id="UP000567099">
    <property type="component" value="Unassembled WGS sequence"/>
</dbReference>
<dbReference type="InterPro" id="IPR048730">
    <property type="entry name" value="T26-6p_C"/>
</dbReference>
<dbReference type="InterPro" id="IPR043114">
    <property type="entry name" value="T26-6p_C_sf"/>
</dbReference>
<feature type="transmembrane region" description="Helical" evidence="2">
    <location>
        <begin position="69"/>
        <end position="94"/>
    </location>
</feature>
<evidence type="ECO:0000259" key="5">
    <source>
        <dbReference type="Pfam" id="PF22265"/>
    </source>
</evidence>
<accession>A0A7J9PRF1</accession>
<dbReference type="Gene3D" id="1.20.120.870">
    <property type="entry name" value="pT26-6p, five-helical bundle domain"/>
    <property type="match status" value="1"/>
</dbReference>
<evidence type="ECO:0000313" key="7">
    <source>
        <dbReference type="Proteomes" id="UP000567099"/>
    </source>
</evidence>
<gene>
    <name evidence="6" type="ORF">HNP94_001069</name>
</gene>
<keyword evidence="2" id="KW-0812">Transmembrane</keyword>
<keyword evidence="2" id="KW-0472">Membrane</keyword>
<evidence type="ECO:0000259" key="3">
    <source>
        <dbReference type="Pfam" id="PF20984"/>
    </source>
</evidence>
<dbReference type="EMBL" id="JACDUO010000001">
    <property type="protein sequence ID" value="MBA2864069.1"/>
    <property type="molecule type" value="Genomic_DNA"/>
</dbReference>
<feature type="transmembrane region" description="Helical" evidence="2">
    <location>
        <begin position="669"/>
        <end position="690"/>
    </location>
</feature>